<accession>A0A4P9J6P3</accession>
<organism evidence="2 3">
    <name type="scientific">Pseudoalteromonas distincta</name>
    <dbReference type="NCBI Taxonomy" id="77608"/>
    <lineage>
        <taxon>Bacteria</taxon>
        <taxon>Pseudomonadati</taxon>
        <taxon>Pseudomonadota</taxon>
        <taxon>Gammaproteobacteria</taxon>
        <taxon>Alteromonadales</taxon>
        <taxon>Pseudoalteromonadaceae</taxon>
        <taxon>Pseudoalteromonas</taxon>
    </lineage>
</organism>
<keyword evidence="1" id="KW-0732">Signal</keyword>
<dbReference type="RefSeq" id="WP_138490230.1">
    <property type="nucleotide sequence ID" value="NZ_CP040559.1"/>
</dbReference>
<dbReference type="EMBL" id="CP040559">
    <property type="protein sequence ID" value="QCU76414.1"/>
    <property type="molecule type" value="Genomic_DNA"/>
</dbReference>
<sequence length="499" mass="54265">MKKLIALSLCSLLAACGGGGSESTPKVNDSVGDTSTGTVTITDFVIGTVAPLSDARVCADVNQNFVCEESEFLGLTSTSGAFTVSGDYADTAIIIDAVPEQTLDINTGTLVDGAYTMYAEAGTVNVSAVTTMSVDSGYSMQSIADMWFVDLNIVTGDYTTLLESGSPQAILVGLASDYSVKLLQEGDSLSGVPQSVSLVADYVYSTLESGVSPADISFELDSYGQMYVSVPSIDGGAGNGPFIQELSEPLLVGDWSAYYFDRVTEDDGFGRITITEGIGDAYCSVKEYITENKPIPLDAEKECVDFMYTHSTAIAGDAQYRFAYGHKSDNGTALLFKAYKRVENDNFLPNGYMWIDNYDVKEDEGMGLRGRDWWHSIYSGFAKNSEGDYDHVVYKVDYEARLVAEYANGEVDEGRLNYIEDARMTPTIKVNNQSLQYYTATANNHIAAFRVDDYVGLAMFKRNQELSFGLFSPNGEIISSTLNAEVFDNLLINMIELEK</sequence>
<proteinExistence type="predicted"/>
<feature type="signal peptide" evidence="1">
    <location>
        <begin position="1"/>
        <end position="19"/>
    </location>
</feature>
<evidence type="ECO:0000256" key="1">
    <source>
        <dbReference type="SAM" id="SignalP"/>
    </source>
</evidence>
<evidence type="ECO:0000313" key="2">
    <source>
        <dbReference type="EMBL" id="QCU76414.1"/>
    </source>
</evidence>
<name>A0A4P9J6P3_9GAMM</name>
<protein>
    <recommendedName>
        <fullName evidence="4">Lipoprotein</fullName>
    </recommendedName>
</protein>
<dbReference type="PROSITE" id="PS51257">
    <property type="entry name" value="PROKAR_LIPOPROTEIN"/>
    <property type="match status" value="1"/>
</dbReference>
<dbReference type="GeneID" id="88777616"/>
<dbReference type="AlphaFoldDB" id="A0A4P9J6P3"/>
<gene>
    <name evidence="2" type="ORF">FFU37_18265</name>
</gene>
<evidence type="ECO:0008006" key="4">
    <source>
        <dbReference type="Google" id="ProtNLM"/>
    </source>
</evidence>
<dbReference type="Proteomes" id="UP000310065">
    <property type="component" value="Chromosome S1"/>
</dbReference>
<feature type="chain" id="PRO_5020221992" description="Lipoprotein" evidence="1">
    <location>
        <begin position="20"/>
        <end position="499"/>
    </location>
</feature>
<reference evidence="2 3" key="1">
    <citation type="submission" date="2019-05" db="EMBL/GenBank/DDBJ databases">
        <title>Complete genome sequence of Pseudoalteromonas sp. 16-SW-7(T) isolated from the Okhotsk Sea, Russia.</title>
        <authorList>
            <person name="Nguyen T.H."/>
            <person name="Nedashkovskaya O.I."/>
            <person name="Kim S.-G."/>
        </authorList>
    </citation>
    <scope>NUCLEOTIDE SEQUENCE [LARGE SCALE GENOMIC DNA]</scope>
    <source>
        <strain evidence="2 3">16-SW-7</strain>
    </source>
</reference>
<evidence type="ECO:0000313" key="3">
    <source>
        <dbReference type="Proteomes" id="UP000310065"/>
    </source>
</evidence>
<dbReference type="KEGG" id="pdv:FFU37_18265"/>